<evidence type="ECO:0000256" key="3">
    <source>
        <dbReference type="ARBA" id="ARBA00022989"/>
    </source>
</evidence>
<evidence type="ECO:0000256" key="6">
    <source>
        <dbReference type="SAM" id="Phobius"/>
    </source>
</evidence>
<proteinExistence type="predicted"/>
<feature type="transmembrane region" description="Helical" evidence="6">
    <location>
        <begin position="6"/>
        <end position="22"/>
    </location>
</feature>
<evidence type="ECO:0000313" key="8">
    <source>
        <dbReference type="EMBL" id="CAB3367510.1"/>
    </source>
</evidence>
<feature type="transmembrane region" description="Helical" evidence="6">
    <location>
        <begin position="71"/>
        <end position="90"/>
    </location>
</feature>
<keyword evidence="3 6" id="KW-1133">Transmembrane helix</keyword>
<dbReference type="Pfam" id="PF03798">
    <property type="entry name" value="TRAM_LAG1_CLN8"/>
    <property type="match status" value="1"/>
</dbReference>
<keyword evidence="4 5" id="KW-0472">Membrane</keyword>
<accession>A0A8S1CGY7</accession>
<dbReference type="InterPro" id="IPR006634">
    <property type="entry name" value="TLC-dom"/>
</dbReference>
<comment type="subcellular location">
    <subcellularLocation>
        <location evidence="1">Membrane</location>
        <topology evidence="1">Multi-pass membrane protein</topology>
    </subcellularLocation>
</comment>
<gene>
    <name evidence="8" type="ORF">CLODIP_2_CD01180</name>
</gene>
<reference evidence="8 9" key="1">
    <citation type="submission" date="2020-04" db="EMBL/GenBank/DDBJ databases">
        <authorList>
            <person name="Alioto T."/>
            <person name="Alioto T."/>
            <person name="Gomez Garrido J."/>
        </authorList>
    </citation>
    <scope>NUCLEOTIDE SEQUENCE [LARGE SCALE GENOMIC DNA]</scope>
</reference>
<name>A0A8S1CGY7_9INSE</name>
<dbReference type="InterPro" id="IPR042512">
    <property type="entry name" value="TLCD5"/>
</dbReference>
<dbReference type="GO" id="GO:0016020">
    <property type="term" value="C:membrane"/>
    <property type="evidence" value="ECO:0007669"/>
    <property type="project" value="UniProtKB-SubCell"/>
</dbReference>
<feature type="transmembrane region" description="Helical" evidence="6">
    <location>
        <begin position="150"/>
        <end position="173"/>
    </location>
</feature>
<dbReference type="PANTHER" id="PTHR31898:SF1">
    <property type="entry name" value="TLC DOMAIN-CONTAINING PROTEIN 5"/>
    <property type="match status" value="1"/>
</dbReference>
<evidence type="ECO:0000256" key="2">
    <source>
        <dbReference type="ARBA" id="ARBA00022692"/>
    </source>
</evidence>
<evidence type="ECO:0000256" key="5">
    <source>
        <dbReference type="PROSITE-ProRule" id="PRU00205"/>
    </source>
</evidence>
<evidence type="ECO:0000313" key="9">
    <source>
        <dbReference type="Proteomes" id="UP000494165"/>
    </source>
</evidence>
<dbReference type="OrthoDB" id="506011at2759"/>
<dbReference type="PANTHER" id="PTHR31898">
    <property type="entry name" value="TRANSMEMBRANE PROTEIN 136"/>
    <property type="match status" value="1"/>
</dbReference>
<keyword evidence="9" id="KW-1185">Reference proteome</keyword>
<evidence type="ECO:0000259" key="7">
    <source>
        <dbReference type="PROSITE" id="PS50922"/>
    </source>
</evidence>
<feature type="transmembrane region" description="Helical" evidence="6">
    <location>
        <begin position="193"/>
        <end position="212"/>
    </location>
</feature>
<dbReference type="AlphaFoldDB" id="A0A8S1CGY7"/>
<dbReference type="EMBL" id="CADEPI010000031">
    <property type="protein sequence ID" value="CAB3367510.1"/>
    <property type="molecule type" value="Genomic_DNA"/>
</dbReference>
<dbReference type="Proteomes" id="UP000494165">
    <property type="component" value="Unassembled WGS sequence"/>
</dbReference>
<comment type="caution">
    <text evidence="8">The sequence shown here is derived from an EMBL/GenBank/DDBJ whole genome shotgun (WGS) entry which is preliminary data.</text>
</comment>
<protein>
    <recommendedName>
        <fullName evidence="7">TLC domain-containing protein</fullName>
    </recommendedName>
</protein>
<dbReference type="SMART" id="SM00724">
    <property type="entry name" value="TLC"/>
    <property type="match status" value="1"/>
</dbReference>
<dbReference type="PROSITE" id="PS50922">
    <property type="entry name" value="TLC"/>
    <property type="match status" value="1"/>
</dbReference>
<evidence type="ECO:0000256" key="1">
    <source>
        <dbReference type="ARBA" id="ARBA00004141"/>
    </source>
</evidence>
<evidence type="ECO:0000256" key="4">
    <source>
        <dbReference type="ARBA" id="ARBA00023136"/>
    </source>
</evidence>
<feature type="domain" description="TLC" evidence="7">
    <location>
        <begin position="27"/>
        <end position="218"/>
    </location>
</feature>
<organism evidence="8 9">
    <name type="scientific">Cloeon dipterum</name>
    <dbReference type="NCBI Taxonomy" id="197152"/>
    <lineage>
        <taxon>Eukaryota</taxon>
        <taxon>Metazoa</taxon>
        <taxon>Ecdysozoa</taxon>
        <taxon>Arthropoda</taxon>
        <taxon>Hexapoda</taxon>
        <taxon>Insecta</taxon>
        <taxon>Pterygota</taxon>
        <taxon>Palaeoptera</taxon>
        <taxon>Ephemeroptera</taxon>
        <taxon>Pisciforma</taxon>
        <taxon>Baetidae</taxon>
        <taxon>Cloeon</taxon>
    </lineage>
</organism>
<sequence length="224" mass="26089">MIEELTYVAITTAFWSLFYLMHQKFTKFEPEYSCRLVTFAHACVANCLAMYHCFLAEPQEYGSENSSMQIFTVSNSLGYFIFDILWCFYYQTEGMTMIIHHVVSLTALTTVLVKGRSATEGIAGIGGMEITNPLLQIRWYLRATGRKETWLYTIVELLFMSLFFFVRVVYGFFLIKSVLVHPKPDLFTKALATSFYLITCTFMFYIASYFHAKYLKKRSPKKEE</sequence>
<keyword evidence="2 5" id="KW-0812">Transmembrane</keyword>